<evidence type="ECO:0000256" key="4">
    <source>
        <dbReference type="ARBA" id="ARBA00022741"/>
    </source>
</evidence>
<dbReference type="InterPro" id="IPR051268">
    <property type="entry name" value="Type-I_R_enzyme_R_subunit"/>
</dbReference>
<evidence type="ECO:0000259" key="11">
    <source>
        <dbReference type="PROSITE" id="PS51192"/>
    </source>
</evidence>
<dbReference type="GO" id="GO:0005524">
    <property type="term" value="F:ATP binding"/>
    <property type="evidence" value="ECO:0007669"/>
    <property type="project" value="UniProtKB-KW"/>
</dbReference>
<evidence type="ECO:0000256" key="10">
    <source>
        <dbReference type="RuleBase" id="RU364115"/>
    </source>
</evidence>
<keyword evidence="5 10" id="KW-0680">Restriction system</keyword>
<evidence type="ECO:0000256" key="9">
    <source>
        <dbReference type="ARBA" id="ARBA00023125"/>
    </source>
</evidence>
<dbReference type="SMART" id="SM00487">
    <property type="entry name" value="DEXDc"/>
    <property type="match status" value="1"/>
</dbReference>
<dbReference type="Pfam" id="PF12008">
    <property type="entry name" value="EcoR124_C"/>
    <property type="match status" value="1"/>
</dbReference>
<evidence type="ECO:0000313" key="13">
    <source>
        <dbReference type="Proteomes" id="UP000182360"/>
    </source>
</evidence>
<keyword evidence="6" id="KW-0255">Endonuclease</keyword>
<gene>
    <name evidence="12" type="ORF">SAMN04487977_11086</name>
</gene>
<dbReference type="OrthoDB" id="9802848at2"/>
<protein>
    <recommendedName>
        <fullName evidence="10">Type I restriction enzyme endonuclease subunit</fullName>
        <shortName evidence="10">R protein</shortName>
        <ecNumber evidence="10">3.1.21.3</ecNumber>
    </recommendedName>
</protein>
<feature type="domain" description="Helicase ATP-binding" evidence="11">
    <location>
        <begin position="307"/>
        <end position="469"/>
    </location>
</feature>
<dbReference type="Pfam" id="PF18766">
    <property type="entry name" value="SWI2_SNF2"/>
    <property type="match status" value="1"/>
</dbReference>
<dbReference type="EC" id="3.1.21.3" evidence="10"/>
<dbReference type="CDD" id="cd18800">
    <property type="entry name" value="SF2_C_EcoR124I-like"/>
    <property type="match status" value="1"/>
</dbReference>
<proteinExistence type="inferred from homology"/>
<dbReference type="CDD" id="cd22332">
    <property type="entry name" value="HsdR_N"/>
    <property type="match status" value="1"/>
</dbReference>
<dbReference type="GO" id="GO:0009035">
    <property type="term" value="F:type I site-specific deoxyribonuclease activity"/>
    <property type="evidence" value="ECO:0007669"/>
    <property type="project" value="UniProtKB-EC"/>
</dbReference>
<dbReference type="Pfam" id="PF04313">
    <property type="entry name" value="HSDR_N"/>
    <property type="match status" value="1"/>
</dbReference>
<evidence type="ECO:0000256" key="3">
    <source>
        <dbReference type="ARBA" id="ARBA00022722"/>
    </source>
</evidence>
<keyword evidence="7 10" id="KW-0378">Hydrolase</keyword>
<comment type="catalytic activity">
    <reaction evidence="1 10">
        <text>Endonucleolytic cleavage of DNA to give random double-stranded fragments with terminal 5'-phosphates, ATP is simultaneously hydrolyzed.</text>
        <dbReference type="EC" id="3.1.21.3"/>
    </reaction>
</comment>
<dbReference type="PROSITE" id="PS51192">
    <property type="entry name" value="HELICASE_ATP_BIND_1"/>
    <property type="match status" value="1"/>
</dbReference>
<dbReference type="Gene3D" id="3.40.50.300">
    <property type="entry name" value="P-loop containing nucleotide triphosphate hydrolases"/>
    <property type="match status" value="2"/>
</dbReference>
<keyword evidence="13" id="KW-1185">Reference proteome</keyword>
<keyword evidence="8 10" id="KW-0067">ATP-binding</keyword>
<sequence length="1035" mass="119590">MYNIVLETNEATVVTEYTPLRKRRADYQSEAELEKTFIQDLVEQGYEYLEIKTEDDLVRNLKVKLEKLNHITFSEPEWLQFYEQYLANQNEGIEEKTFTIQSDYIKVLGRDDGSTKNIYLLDKENIHNNSLQVINQFTPEGGRYSNRYDVTVLVNGLPLVHCELKRRGVNIREAFNQIKRYQRDSFWAGSGLFQFIQIFVISNGTNTKYFSNTTRENHIKEISTKKGSGKKTSNSYEFTSYWADANNKIINDLEDFARTFLAKHTILNILTKYCVFDTSHNLLVMRPYQIAATERILNKIIISTNYHKEGTIEAGGFVWHTTGSGKTLTSFKTAILASQLDCIDKVLFVVDRKDLDYQTMKEYDRFQKDAANSNKSVAVLKKQLEDDNCKIIITTIQKLGIFVKSNKGHPIFQKHIVMIFDECHRSQFGELHKEIVKNFKKFHLFGFTGTPIFQKNAGANGAGGIRTTDQAFGEKLHTYTIVDAINDHNVLPFRIDYIKTIKMKDGIKDKDVAAIDKENALSAKERIEQVVSYIIEHFDQKTKRNTNSGKYEFRALTNIKEVAKARDRNSVQEEKSLKHLSGFNSMFCVQSIETAIKYYNEFKRQLAEHPEVDLKVGMIYSFGANEAEDENGFVDDENSDDTSGLDVVSRDYLESAIKDYNAYFKTDYDTSADKFQNYYKDVSLRMKNKELDILIVVNMFLTGFDATTLNTLWVDKNLKMHGLIQAYSRTNRILNSIKTFGNIVCFRDLSEQTDEAIALFGDKDAKGTILLRSFDDYYNGFTDEKNKYHKGYTELVDELLTKFPLDSFRENVITQEAKKEFVMLYGAILRMRNILTTFDQFEGDNLLPINDLQDYQSHYLDIHSEIRPGEEAEKENINDDIVFEMELIKQVDINIDYILMLVAKYHESNCQDATILVDIRKAIGGSIELRSKKDLIEDFISKINTSTDIQKDWLEYIKKKKVEELAAITEELKLKPEETKAFVENAFRDGTLRTTGTDIDKILPPTSRFGGGNRSEVKKNVIQRLTEFFERYFGV</sequence>
<dbReference type="Gene3D" id="1.20.58.2040">
    <property type="match status" value="1"/>
</dbReference>
<keyword evidence="9 10" id="KW-0238">DNA-binding</keyword>
<dbReference type="InterPro" id="IPR004473">
    <property type="entry name" value="Restrct_endonuc_typeI_HsdR"/>
</dbReference>
<evidence type="ECO:0000256" key="2">
    <source>
        <dbReference type="ARBA" id="ARBA00008598"/>
    </source>
</evidence>
<evidence type="ECO:0000313" key="12">
    <source>
        <dbReference type="EMBL" id="SEQ77426.1"/>
    </source>
</evidence>
<evidence type="ECO:0000256" key="7">
    <source>
        <dbReference type="ARBA" id="ARBA00022801"/>
    </source>
</evidence>
<evidence type="ECO:0000256" key="5">
    <source>
        <dbReference type="ARBA" id="ARBA00022747"/>
    </source>
</evidence>
<dbReference type="EMBL" id="FOFU01000010">
    <property type="protein sequence ID" value="SEQ77426.1"/>
    <property type="molecule type" value="Genomic_DNA"/>
</dbReference>
<dbReference type="AlphaFoldDB" id="A0A1H9IS84"/>
<comment type="subunit">
    <text evidence="10">The type I restriction/modification system is composed of three polypeptides R, M and S.</text>
</comment>
<dbReference type="GO" id="GO:0009307">
    <property type="term" value="P:DNA restriction-modification system"/>
    <property type="evidence" value="ECO:0007669"/>
    <property type="project" value="UniProtKB-KW"/>
</dbReference>
<evidence type="ECO:0000256" key="8">
    <source>
        <dbReference type="ARBA" id="ARBA00022840"/>
    </source>
</evidence>
<dbReference type="InterPro" id="IPR027417">
    <property type="entry name" value="P-loop_NTPase"/>
</dbReference>
<dbReference type="Proteomes" id="UP000182360">
    <property type="component" value="Unassembled WGS sequence"/>
</dbReference>
<evidence type="ECO:0000256" key="6">
    <source>
        <dbReference type="ARBA" id="ARBA00022759"/>
    </source>
</evidence>
<dbReference type="STRING" id="163.SAMN04487775_104112"/>
<comment type="similarity">
    <text evidence="2 10">Belongs to the HsdR family.</text>
</comment>
<dbReference type="PANTHER" id="PTHR30195">
    <property type="entry name" value="TYPE I SITE-SPECIFIC DEOXYRIBONUCLEASE PROTEIN SUBUNIT M AND R"/>
    <property type="match status" value="1"/>
</dbReference>
<dbReference type="SUPFAM" id="SSF52540">
    <property type="entry name" value="P-loop containing nucleoside triphosphate hydrolases"/>
    <property type="match status" value="1"/>
</dbReference>
<organism evidence="12 13">
    <name type="scientific">Treponema bryantii</name>
    <dbReference type="NCBI Taxonomy" id="163"/>
    <lineage>
        <taxon>Bacteria</taxon>
        <taxon>Pseudomonadati</taxon>
        <taxon>Spirochaetota</taxon>
        <taxon>Spirochaetia</taxon>
        <taxon>Spirochaetales</taxon>
        <taxon>Treponemataceae</taxon>
        <taxon>Treponema</taxon>
    </lineage>
</organism>
<keyword evidence="4 10" id="KW-0547">Nucleotide-binding</keyword>
<dbReference type="NCBIfam" id="TIGR00348">
    <property type="entry name" value="hsdR"/>
    <property type="match status" value="1"/>
</dbReference>
<dbReference type="PANTHER" id="PTHR30195:SF16">
    <property type="entry name" value="TYPE I RESTRICTION ENZYME ENDONUCLEASE SUBUNIT"/>
    <property type="match status" value="1"/>
</dbReference>
<dbReference type="Gene3D" id="3.90.1570.50">
    <property type="match status" value="2"/>
</dbReference>
<dbReference type="InterPro" id="IPR014001">
    <property type="entry name" value="Helicase_ATP-bd"/>
</dbReference>
<dbReference type="InterPro" id="IPR022625">
    <property type="entry name" value="TypeI_RM_Rsu_C"/>
</dbReference>
<dbReference type="GO" id="GO:0003677">
    <property type="term" value="F:DNA binding"/>
    <property type="evidence" value="ECO:0007669"/>
    <property type="project" value="UniProtKB-KW"/>
</dbReference>
<accession>A0A1H9IS84</accession>
<dbReference type="InterPro" id="IPR040980">
    <property type="entry name" value="SWI2_SNF2"/>
</dbReference>
<keyword evidence="3" id="KW-0540">Nuclease</keyword>
<reference evidence="12 13" key="1">
    <citation type="submission" date="2016-10" db="EMBL/GenBank/DDBJ databases">
        <authorList>
            <person name="de Groot N.N."/>
        </authorList>
    </citation>
    <scope>NUCLEOTIDE SEQUENCE [LARGE SCALE GENOMIC DNA]</scope>
    <source>
        <strain evidence="12 13">B25</strain>
    </source>
</reference>
<name>A0A1H9IS84_9SPIR</name>
<evidence type="ECO:0000256" key="1">
    <source>
        <dbReference type="ARBA" id="ARBA00000851"/>
    </source>
</evidence>
<dbReference type="Pfam" id="PF22679">
    <property type="entry name" value="T1R_D3-like"/>
    <property type="match status" value="1"/>
</dbReference>
<dbReference type="CDD" id="cd18030">
    <property type="entry name" value="DEXHc_RE_I_HsdR"/>
    <property type="match status" value="1"/>
</dbReference>
<dbReference type="InterPro" id="IPR055180">
    <property type="entry name" value="HsdR_RecA-like_helicase_dom_2"/>
</dbReference>
<dbReference type="InterPro" id="IPR007409">
    <property type="entry name" value="Restrct_endonuc_type1_HsdR_N"/>
</dbReference>
<comment type="function">
    <text evidence="10">Subunit R is required for both nuclease and ATPase activities, but not for modification.</text>
</comment>
<dbReference type="RefSeq" id="WP_074645070.1">
    <property type="nucleotide sequence ID" value="NZ_FOFU01000010.1"/>
</dbReference>